<protein>
    <submittedName>
        <fullName evidence="11">ATP-binding cassette domain-containing protein</fullName>
    </submittedName>
</protein>
<dbReference type="SMART" id="SM00382">
    <property type="entry name" value="AAA"/>
    <property type="match status" value="1"/>
</dbReference>
<keyword evidence="6 8" id="KW-0472">Membrane</keyword>
<feature type="region of interest" description="Disordered" evidence="7">
    <location>
        <begin position="597"/>
        <end position="620"/>
    </location>
</feature>
<evidence type="ECO:0000313" key="12">
    <source>
        <dbReference type="Proteomes" id="UP000437736"/>
    </source>
</evidence>
<dbReference type="PROSITE" id="PS00211">
    <property type="entry name" value="ABC_TRANSPORTER_1"/>
    <property type="match status" value="1"/>
</dbReference>
<accession>A0ABW9QQV4</accession>
<dbReference type="PROSITE" id="PS50929">
    <property type="entry name" value="ABC_TM1F"/>
    <property type="match status" value="1"/>
</dbReference>
<keyword evidence="4 11" id="KW-0067">ATP-binding</keyword>
<dbReference type="InterPro" id="IPR003439">
    <property type="entry name" value="ABC_transporter-like_ATP-bd"/>
</dbReference>
<feature type="transmembrane region" description="Helical" evidence="8">
    <location>
        <begin position="32"/>
        <end position="57"/>
    </location>
</feature>
<evidence type="ECO:0000256" key="1">
    <source>
        <dbReference type="ARBA" id="ARBA00004651"/>
    </source>
</evidence>
<dbReference type="PROSITE" id="PS50893">
    <property type="entry name" value="ABC_TRANSPORTER_2"/>
    <property type="match status" value="1"/>
</dbReference>
<evidence type="ECO:0000256" key="3">
    <source>
        <dbReference type="ARBA" id="ARBA00022741"/>
    </source>
</evidence>
<feature type="transmembrane region" description="Helical" evidence="8">
    <location>
        <begin position="69"/>
        <end position="93"/>
    </location>
</feature>
<dbReference type="PANTHER" id="PTHR24221">
    <property type="entry name" value="ATP-BINDING CASSETTE SUB-FAMILY B"/>
    <property type="match status" value="1"/>
</dbReference>
<evidence type="ECO:0000256" key="6">
    <source>
        <dbReference type="ARBA" id="ARBA00023136"/>
    </source>
</evidence>
<sequence>MTVNARREGGAPVAPGLGRKVAALVAPWRRQLAVVAACVVASALAMLVPPFVVRHVVNADLVPHRTAGLLAAAGVYLAAVLADSAFTFIYAYLAARVSQSAIAELRVRLFAHASALPASYFDRTPIGDVISRATADVETIDELFTDGVATLIGQLVPLVATAAAMIALSPLLSAMAAVVLPPLLLATRFLQVRVRNAQRATRVAVGRLNVELAEVVGGTETVRAFGRQAAFVARFKAALGRTLLAQRDSFKFNALFAPVSGLLSSVVIAGLVWVGAGGTLAGHGVDLGTLTAFILLFQNFFTPIVALGDEWQSVQAAVAGAERVFELLDLPTEEVPDAGTPETGNGPGIELREVGFSYHAGRPALVDVSLTVQRGEHLAVVGRTGAGKSTLVTIAGGLHTPDSGTVRLAGNDPRALDDTGRRRLVGVVPQTLQLFSGTLRENLSLFDPAVPDDALWQALELAGVAGVVTGLPDGLDTVLAGQGGGEGAVLSAGQRQLVALARAVVLRPAVLLLDEATAVIDGASDAAFRAALRESVLRRGAAVLTVAHRIATARDADQVAVMEAGRIVELGSPEQLLAAGGRFAAFADLETAGWDWQEPTSSGVVSDGSPPRDAAPPPRG</sequence>
<proteinExistence type="predicted"/>
<dbReference type="InterPro" id="IPR027417">
    <property type="entry name" value="P-loop_NTPase"/>
</dbReference>
<organism evidence="11 12">
    <name type="scientific">Acidiferrimicrobium australe</name>
    <dbReference type="NCBI Taxonomy" id="2664430"/>
    <lineage>
        <taxon>Bacteria</taxon>
        <taxon>Bacillati</taxon>
        <taxon>Actinomycetota</taxon>
        <taxon>Acidimicrobiia</taxon>
        <taxon>Acidimicrobiales</taxon>
        <taxon>Acidimicrobiaceae</taxon>
        <taxon>Acidiferrimicrobium</taxon>
    </lineage>
</organism>
<keyword evidence="12" id="KW-1185">Reference proteome</keyword>
<keyword evidence="5 8" id="KW-1133">Transmembrane helix</keyword>
<dbReference type="InterPro" id="IPR017871">
    <property type="entry name" value="ABC_transporter-like_CS"/>
</dbReference>
<feature type="transmembrane region" description="Helical" evidence="8">
    <location>
        <begin position="254"/>
        <end position="275"/>
    </location>
</feature>
<gene>
    <name evidence="11" type="ORF">GHK86_05635</name>
</gene>
<dbReference type="EMBL" id="WJHE01000245">
    <property type="protein sequence ID" value="MST32207.1"/>
    <property type="molecule type" value="Genomic_DNA"/>
</dbReference>
<comment type="subcellular location">
    <subcellularLocation>
        <location evidence="1">Cell membrane</location>
        <topology evidence="1">Multi-pass membrane protein</topology>
    </subcellularLocation>
</comment>
<dbReference type="PANTHER" id="PTHR24221:SF654">
    <property type="entry name" value="ATP-BINDING CASSETTE SUB-FAMILY B MEMBER 6"/>
    <property type="match status" value="1"/>
</dbReference>
<dbReference type="Proteomes" id="UP000437736">
    <property type="component" value="Unassembled WGS sequence"/>
</dbReference>
<name>A0ABW9QQV4_9ACTN</name>
<dbReference type="Pfam" id="PF00005">
    <property type="entry name" value="ABC_tran"/>
    <property type="match status" value="1"/>
</dbReference>
<dbReference type="Gene3D" id="3.40.50.300">
    <property type="entry name" value="P-loop containing nucleotide triphosphate hydrolases"/>
    <property type="match status" value="1"/>
</dbReference>
<dbReference type="Gene3D" id="1.20.1560.10">
    <property type="entry name" value="ABC transporter type 1, transmembrane domain"/>
    <property type="match status" value="1"/>
</dbReference>
<comment type="caution">
    <text evidence="11">The sequence shown here is derived from an EMBL/GenBank/DDBJ whole genome shotgun (WGS) entry which is preliminary data.</text>
</comment>
<evidence type="ECO:0000256" key="8">
    <source>
        <dbReference type="SAM" id="Phobius"/>
    </source>
</evidence>
<evidence type="ECO:0000256" key="2">
    <source>
        <dbReference type="ARBA" id="ARBA00022692"/>
    </source>
</evidence>
<dbReference type="GO" id="GO:0005524">
    <property type="term" value="F:ATP binding"/>
    <property type="evidence" value="ECO:0007669"/>
    <property type="project" value="UniProtKB-KW"/>
</dbReference>
<feature type="domain" description="ABC transmembrane type-1" evidence="10">
    <location>
        <begin position="33"/>
        <end position="316"/>
    </location>
</feature>
<evidence type="ECO:0000256" key="4">
    <source>
        <dbReference type="ARBA" id="ARBA00022840"/>
    </source>
</evidence>
<feature type="domain" description="ABC transporter" evidence="9">
    <location>
        <begin position="349"/>
        <end position="589"/>
    </location>
</feature>
<dbReference type="InterPro" id="IPR003593">
    <property type="entry name" value="AAA+_ATPase"/>
</dbReference>
<reference evidence="11 12" key="1">
    <citation type="submission" date="2019-11" db="EMBL/GenBank/DDBJ databases">
        <title>Acidiferrimicrobium australis gen. nov., sp. nov., an acidophilic and obligately heterotrophic, member of the Actinobacteria that catalyses dissimilatory oxido- reduction of iron isolated from metal-rich acidic water in Chile.</title>
        <authorList>
            <person name="Gonzalez D."/>
            <person name="Huber K."/>
            <person name="Hedrich S."/>
            <person name="Rojas-Villalobos C."/>
            <person name="Quatrini R."/>
            <person name="Dinamarca M.A."/>
            <person name="Schwarz A."/>
            <person name="Canales C."/>
            <person name="Nancucheo I."/>
        </authorList>
    </citation>
    <scope>NUCLEOTIDE SEQUENCE [LARGE SCALE GENOMIC DNA]</scope>
    <source>
        <strain evidence="11 12">USS-CCA1</strain>
    </source>
</reference>
<dbReference type="InterPro" id="IPR011527">
    <property type="entry name" value="ABC1_TM_dom"/>
</dbReference>
<evidence type="ECO:0000259" key="10">
    <source>
        <dbReference type="PROSITE" id="PS50929"/>
    </source>
</evidence>
<dbReference type="CDD" id="cd18544">
    <property type="entry name" value="ABC_6TM_TmrA_like"/>
    <property type="match status" value="1"/>
</dbReference>
<dbReference type="InterPro" id="IPR039421">
    <property type="entry name" value="Type_1_exporter"/>
</dbReference>
<evidence type="ECO:0000256" key="7">
    <source>
        <dbReference type="SAM" id="MobiDB-lite"/>
    </source>
</evidence>
<dbReference type="SUPFAM" id="SSF90123">
    <property type="entry name" value="ABC transporter transmembrane region"/>
    <property type="match status" value="1"/>
</dbReference>
<evidence type="ECO:0000256" key="5">
    <source>
        <dbReference type="ARBA" id="ARBA00022989"/>
    </source>
</evidence>
<evidence type="ECO:0000259" key="9">
    <source>
        <dbReference type="PROSITE" id="PS50893"/>
    </source>
</evidence>
<dbReference type="Pfam" id="PF00664">
    <property type="entry name" value="ABC_membrane"/>
    <property type="match status" value="1"/>
</dbReference>
<dbReference type="SUPFAM" id="SSF52540">
    <property type="entry name" value="P-loop containing nucleoside triphosphate hydrolases"/>
    <property type="match status" value="1"/>
</dbReference>
<keyword evidence="3" id="KW-0547">Nucleotide-binding</keyword>
<dbReference type="InterPro" id="IPR036640">
    <property type="entry name" value="ABC1_TM_sf"/>
</dbReference>
<keyword evidence="2 8" id="KW-0812">Transmembrane</keyword>
<evidence type="ECO:0000313" key="11">
    <source>
        <dbReference type="EMBL" id="MST32207.1"/>
    </source>
</evidence>
<feature type="transmembrane region" description="Helical" evidence="8">
    <location>
        <begin position="158"/>
        <end position="185"/>
    </location>
</feature>